<feature type="compositionally biased region" description="Low complexity" evidence="1">
    <location>
        <begin position="81"/>
        <end position="103"/>
    </location>
</feature>
<dbReference type="Proteomes" id="UP000824151">
    <property type="component" value="Unassembled WGS sequence"/>
</dbReference>
<reference evidence="3" key="2">
    <citation type="submission" date="2021-04" db="EMBL/GenBank/DDBJ databases">
        <authorList>
            <person name="Gilroy R."/>
        </authorList>
    </citation>
    <scope>NUCLEOTIDE SEQUENCE</scope>
    <source>
        <strain evidence="3">ChiHejej3B27-3195</strain>
    </source>
</reference>
<evidence type="ECO:0000256" key="2">
    <source>
        <dbReference type="SAM" id="Phobius"/>
    </source>
</evidence>
<sequence>MKEPIRKKWIWWVLGVLVLFNAPWFLPEGSIEPFILGVPYWVLLVVILSVALAAFLHWACMTQWNIVEDAEEAARAAAATGQVSAQYQPEQGPAQGPAQGSGQDTAQGTDARRKGGE</sequence>
<keyword evidence="2" id="KW-1133">Transmembrane helix</keyword>
<comment type="caution">
    <text evidence="3">The sequence shown here is derived from an EMBL/GenBank/DDBJ whole genome shotgun (WGS) entry which is preliminary data.</text>
</comment>
<feature type="region of interest" description="Disordered" evidence="1">
    <location>
        <begin position="81"/>
        <end position="117"/>
    </location>
</feature>
<reference evidence="3" key="1">
    <citation type="journal article" date="2021" name="PeerJ">
        <title>Extensive microbial diversity within the chicken gut microbiome revealed by metagenomics and culture.</title>
        <authorList>
            <person name="Gilroy R."/>
            <person name="Ravi A."/>
            <person name="Getino M."/>
            <person name="Pursley I."/>
            <person name="Horton D.L."/>
            <person name="Alikhan N.F."/>
            <person name="Baker D."/>
            <person name="Gharbi K."/>
            <person name="Hall N."/>
            <person name="Watson M."/>
            <person name="Adriaenssens E.M."/>
            <person name="Foster-Nyarko E."/>
            <person name="Jarju S."/>
            <person name="Secka A."/>
            <person name="Antonio M."/>
            <person name="Oren A."/>
            <person name="Chaudhuri R.R."/>
            <person name="La Ragione R."/>
            <person name="Hildebrand F."/>
            <person name="Pallen M.J."/>
        </authorList>
    </citation>
    <scope>NUCLEOTIDE SEQUENCE</scope>
    <source>
        <strain evidence="3">ChiHejej3B27-3195</strain>
    </source>
</reference>
<evidence type="ECO:0000313" key="3">
    <source>
        <dbReference type="EMBL" id="HIW98906.1"/>
    </source>
</evidence>
<keyword evidence="2" id="KW-0472">Membrane</keyword>
<dbReference type="AlphaFoldDB" id="A0A9D1US75"/>
<protein>
    <recommendedName>
        <fullName evidence="5">DUF3311 domain-containing protein</fullName>
    </recommendedName>
</protein>
<evidence type="ECO:0000256" key="1">
    <source>
        <dbReference type="SAM" id="MobiDB-lite"/>
    </source>
</evidence>
<evidence type="ECO:0008006" key="5">
    <source>
        <dbReference type="Google" id="ProtNLM"/>
    </source>
</evidence>
<accession>A0A9D1US75</accession>
<organism evidence="3 4">
    <name type="scientific">Candidatus Nesterenkonia stercoripullorum</name>
    <dbReference type="NCBI Taxonomy" id="2838701"/>
    <lineage>
        <taxon>Bacteria</taxon>
        <taxon>Bacillati</taxon>
        <taxon>Actinomycetota</taxon>
        <taxon>Actinomycetes</taxon>
        <taxon>Micrococcales</taxon>
        <taxon>Micrococcaceae</taxon>
        <taxon>Nesterenkonia</taxon>
    </lineage>
</organism>
<feature type="transmembrane region" description="Helical" evidence="2">
    <location>
        <begin position="38"/>
        <end position="59"/>
    </location>
</feature>
<name>A0A9D1US75_9MICC</name>
<feature type="transmembrane region" description="Helical" evidence="2">
    <location>
        <begin position="9"/>
        <end position="26"/>
    </location>
</feature>
<gene>
    <name evidence="3" type="ORF">H9871_02055</name>
</gene>
<dbReference type="EMBL" id="DXGD01000077">
    <property type="protein sequence ID" value="HIW98906.1"/>
    <property type="molecule type" value="Genomic_DNA"/>
</dbReference>
<evidence type="ECO:0000313" key="4">
    <source>
        <dbReference type="Proteomes" id="UP000824151"/>
    </source>
</evidence>
<keyword evidence="2" id="KW-0812">Transmembrane</keyword>
<proteinExistence type="predicted"/>